<proteinExistence type="predicted"/>
<dbReference type="Proteomes" id="UP000549066">
    <property type="component" value="Unassembled WGS sequence"/>
</dbReference>
<keyword evidence="2" id="KW-1185">Reference proteome</keyword>
<accession>A0A852WVT5</accession>
<evidence type="ECO:0000313" key="2">
    <source>
        <dbReference type="Proteomes" id="UP000549066"/>
    </source>
</evidence>
<dbReference type="EMBL" id="JACCFI010000001">
    <property type="protein sequence ID" value="NYG22452.1"/>
    <property type="molecule type" value="Genomic_DNA"/>
</dbReference>
<comment type="caution">
    <text evidence="1">The sequence shown here is derived from an EMBL/GenBank/DDBJ whole genome shotgun (WGS) entry which is preliminary data.</text>
</comment>
<gene>
    <name evidence="1" type="ORF">BJY17_003199</name>
</gene>
<sequence length="113" mass="12427">MAYREPNDLGSIALSDEGLAVTTSGSPEVLVPWDEIDSVAVDVTEIMGEVHRAVVFDHVSGEFFEISDRADGWEEAIEHLGDHMALLVDAPLEVCREARPDAEPIELARRRKG</sequence>
<protein>
    <submittedName>
        <fullName evidence="1">Uncharacterized protein</fullName>
    </submittedName>
</protein>
<organism evidence="1 2">
    <name type="scientific">Agromyces hippuratus</name>
    <dbReference type="NCBI Taxonomy" id="286438"/>
    <lineage>
        <taxon>Bacteria</taxon>
        <taxon>Bacillati</taxon>
        <taxon>Actinomycetota</taxon>
        <taxon>Actinomycetes</taxon>
        <taxon>Micrococcales</taxon>
        <taxon>Microbacteriaceae</taxon>
        <taxon>Agromyces</taxon>
    </lineage>
</organism>
<dbReference type="AlphaFoldDB" id="A0A852WVT5"/>
<dbReference type="RefSeq" id="WP_179552260.1">
    <property type="nucleotide sequence ID" value="NZ_JACCFI010000001.1"/>
</dbReference>
<evidence type="ECO:0000313" key="1">
    <source>
        <dbReference type="EMBL" id="NYG22452.1"/>
    </source>
</evidence>
<reference evidence="1 2" key="1">
    <citation type="submission" date="2020-07" db="EMBL/GenBank/DDBJ databases">
        <title>Sequencing the genomes of 1000 actinobacteria strains.</title>
        <authorList>
            <person name="Klenk H.-P."/>
        </authorList>
    </citation>
    <scope>NUCLEOTIDE SEQUENCE [LARGE SCALE GENOMIC DNA]</scope>
    <source>
        <strain evidence="1 2">DSM 8598</strain>
    </source>
</reference>
<name>A0A852WVT5_9MICO</name>